<dbReference type="PANTHER" id="PTHR31511:SF12">
    <property type="entry name" value="RHO TERMINATION FACTOR N-TERMINAL DOMAIN-CONTAINING PROTEIN"/>
    <property type="match status" value="1"/>
</dbReference>
<dbReference type="PANTHER" id="PTHR31511">
    <property type="entry name" value="PROTEIN CBG23764"/>
    <property type="match status" value="1"/>
</dbReference>
<evidence type="ECO:0000313" key="2">
    <source>
        <dbReference type="RefSeq" id="XP_011646532.1"/>
    </source>
</evidence>
<name>A0A6I9XKY8_9HYME</name>
<keyword evidence="1" id="KW-1185">Reference proteome</keyword>
<dbReference type="OrthoDB" id="6602337at2759"/>
<dbReference type="GeneID" id="105433082"/>
<dbReference type="SUPFAM" id="SSF56672">
    <property type="entry name" value="DNA/RNA polymerases"/>
    <property type="match status" value="1"/>
</dbReference>
<evidence type="ECO:0000313" key="1">
    <source>
        <dbReference type="Proteomes" id="UP000504615"/>
    </source>
</evidence>
<reference evidence="2" key="1">
    <citation type="submission" date="2025-08" db="UniProtKB">
        <authorList>
            <consortium name="RefSeq"/>
        </authorList>
    </citation>
    <scope>IDENTIFICATION</scope>
</reference>
<organism evidence="1 2">
    <name type="scientific">Pogonomyrmex barbatus</name>
    <name type="common">red harvester ant</name>
    <dbReference type="NCBI Taxonomy" id="144034"/>
    <lineage>
        <taxon>Eukaryota</taxon>
        <taxon>Metazoa</taxon>
        <taxon>Ecdysozoa</taxon>
        <taxon>Arthropoda</taxon>
        <taxon>Hexapoda</taxon>
        <taxon>Insecta</taxon>
        <taxon>Pterygota</taxon>
        <taxon>Neoptera</taxon>
        <taxon>Endopterygota</taxon>
        <taxon>Hymenoptera</taxon>
        <taxon>Apocrita</taxon>
        <taxon>Aculeata</taxon>
        <taxon>Formicoidea</taxon>
        <taxon>Formicidae</taxon>
        <taxon>Myrmicinae</taxon>
        <taxon>Pogonomyrmex</taxon>
    </lineage>
</organism>
<dbReference type="Proteomes" id="UP000504615">
    <property type="component" value="Unplaced"/>
</dbReference>
<dbReference type="InterPro" id="IPR043502">
    <property type="entry name" value="DNA/RNA_pol_sf"/>
</dbReference>
<gene>
    <name evidence="2" type="primary">LOC105433082</name>
</gene>
<accession>A0A6I9XKY8</accession>
<dbReference type="KEGG" id="pbar:105433082"/>
<dbReference type="GO" id="GO:0071897">
    <property type="term" value="P:DNA biosynthetic process"/>
    <property type="evidence" value="ECO:0007669"/>
    <property type="project" value="UniProtKB-ARBA"/>
</dbReference>
<protein>
    <submittedName>
        <fullName evidence="2">Uncharacterized protein LOC105433082</fullName>
    </submittedName>
</protein>
<dbReference type="RefSeq" id="XP_011646532.1">
    <property type="nucleotide sequence ID" value="XM_011648230.1"/>
</dbReference>
<sequence length="310" mass="36446">MYDVNYDVNNLYCWAMCEPLPYAEFRWVEECRSSACDSGLRVTKVYRALWFAQSFWLRVYIELNTERRTRTSNEFERNLYKLMNNAVFGKTMENVRDYVDVRLVTCWDGRYGTEALIAKPNFHSSSVFDENLMAVELRKLEVQFNTNLRCLIYFLECRNVYENMKRDIARFDINDYSDDNTYDIPRANKKVFGLIKDENNGAVMMKFIGLRAKMYALRILGKSDTKRIKGVKRSTVAKTITFEDFAHSLNESSQQSRRQACVRSMLHEVYTVSELKLALSPHDDKRYLIPSTDTLPCNHYKILLLDTNVV</sequence>
<dbReference type="AlphaFoldDB" id="A0A6I9XKY8"/>
<proteinExistence type="predicted"/>